<keyword evidence="1" id="KW-0813">Transport</keyword>
<name>L8HB32_ACACF</name>
<dbReference type="VEuPathDB" id="AmoebaDB:ACA1_255190"/>
<dbReference type="InterPro" id="IPR001752">
    <property type="entry name" value="Kinesin_motor_dom"/>
</dbReference>
<feature type="compositionally biased region" description="Basic and acidic residues" evidence="4">
    <location>
        <begin position="527"/>
        <end position="538"/>
    </location>
</feature>
<dbReference type="SUPFAM" id="SSF52540">
    <property type="entry name" value="P-loop containing nucleoside triphosphate hydrolases"/>
    <property type="match status" value="1"/>
</dbReference>
<dbReference type="PANTHER" id="PTHR47969:SF29">
    <property type="entry name" value="KINESIN-LIKE PROTEIN"/>
    <property type="match status" value="1"/>
</dbReference>
<feature type="compositionally biased region" description="Polar residues" evidence="4">
    <location>
        <begin position="539"/>
        <end position="549"/>
    </location>
</feature>
<feature type="compositionally biased region" description="Basic and acidic residues" evidence="4">
    <location>
        <begin position="555"/>
        <end position="566"/>
    </location>
</feature>
<dbReference type="InterPro" id="IPR027417">
    <property type="entry name" value="P-loop_NTPase"/>
</dbReference>
<dbReference type="GO" id="GO:0051231">
    <property type="term" value="P:spindle elongation"/>
    <property type="evidence" value="ECO:0007669"/>
    <property type="project" value="TreeGrafter"/>
</dbReference>
<dbReference type="GO" id="GO:0007018">
    <property type="term" value="P:microtubule-based movement"/>
    <property type="evidence" value="ECO:0007669"/>
    <property type="project" value="InterPro"/>
</dbReference>
<evidence type="ECO:0000256" key="3">
    <source>
        <dbReference type="SAM" id="Coils"/>
    </source>
</evidence>
<evidence type="ECO:0000313" key="7">
    <source>
        <dbReference type="Proteomes" id="UP000011083"/>
    </source>
</evidence>
<feature type="binding site" evidence="2">
    <location>
        <begin position="69"/>
        <end position="76"/>
    </location>
    <ligand>
        <name>ATP</name>
        <dbReference type="ChEBI" id="CHEBI:30616"/>
    </ligand>
</feature>
<dbReference type="GO" id="GO:0003777">
    <property type="term" value="F:microtubule motor activity"/>
    <property type="evidence" value="ECO:0007669"/>
    <property type="project" value="InterPro"/>
</dbReference>
<feature type="domain" description="Kinesin motor" evidence="5">
    <location>
        <begin position="1"/>
        <end position="286"/>
    </location>
</feature>
<dbReference type="PANTHER" id="PTHR47969">
    <property type="entry name" value="CHROMOSOME-ASSOCIATED KINESIN KIF4A-RELATED"/>
    <property type="match status" value="1"/>
</dbReference>
<dbReference type="GO" id="GO:0007052">
    <property type="term" value="P:mitotic spindle organization"/>
    <property type="evidence" value="ECO:0007669"/>
    <property type="project" value="TreeGrafter"/>
</dbReference>
<feature type="region of interest" description="Disordered" evidence="4">
    <location>
        <begin position="516"/>
        <end position="819"/>
    </location>
</feature>
<feature type="compositionally biased region" description="Basic residues" evidence="4">
    <location>
        <begin position="679"/>
        <end position="705"/>
    </location>
</feature>
<feature type="compositionally biased region" description="Low complexity" evidence="4">
    <location>
        <begin position="768"/>
        <end position="783"/>
    </location>
</feature>
<dbReference type="GO" id="GO:0005524">
    <property type="term" value="F:ATP binding"/>
    <property type="evidence" value="ECO:0007669"/>
    <property type="project" value="UniProtKB-UniRule"/>
</dbReference>
<sequence>MASPMRGGVGPGGTPSSVNRTLMRPEEPRTFTFDRVFDDRATQSQVFEYVQPLVDAAVEGYNATIFTYGQTGSGKTHTMFGTEEHPGLIARAVKLIFDLIESRSDTVFVVKCTFVELHLDNFNNLLDHENHPSFKNKQLPNWRPKKIEIREDTRTGEVFLAGSDSLYTLVESMRHAREIIQAGLHLVDLAGSERLVRSVVEGQNKKEAQQINASLTALGDVLEVLSKPGKVASALVPYRNNKLTRLLQDSLGGNSKTCFIINVQTTAPNYRETLTSLNVNKDLFGASDIQSLTNEINHLKARLEERNSAYEAITEQQKSIGAENKELRQQIESLSRINKEEKATLTDHIGSIIHNKESLLVEQQHDYAVLQSKLDKRRKLSHDLKVKLAMVEGEVLEVKEKLKAAQMEAARLTTERDQSRKLADKLQRKLKKTLTLREEDRRAMQQRVLDLEKILEEESAYRRQMQREREEGRTASALAREYEEKVRLLLQQLERAKEDAGANEAKLQKELQSLRAQLESAHQKQSQTEEKLHREIRTLRSQTESQRMSIETFEATEREREKEVRRRASTKRPRASRPTGDSEVEEPEQRRHATHLFEEKLPAKKPTTTTMPSSSSSAVVTTAAPAITTASSSSSYASSTTSLKSKGSTLKSLFPRTAIPLDDDDDSATDTTIEATPVKKQKNAKNAKKAARKSVKGKGKAKAKKRSSEDMLSSDLRDNEDESAQNDDKENAVNLKAASASASSASASGGSQIKKRKLFTATTANKESQLSSAGTSLASSTVSIGAAKGKKVPIPVSSKSSLQRLLQSQKGQMPKLKVH</sequence>
<dbReference type="RefSeq" id="XP_004367676.1">
    <property type="nucleotide sequence ID" value="XM_004367619.1"/>
</dbReference>
<keyword evidence="2" id="KW-0067">ATP-binding</keyword>
<reference evidence="6 7" key="1">
    <citation type="journal article" date="2013" name="Genome Biol.">
        <title>Genome of Acanthamoeba castellanii highlights extensive lateral gene transfer and early evolution of tyrosine kinase signaling.</title>
        <authorList>
            <person name="Clarke M."/>
            <person name="Lohan A.J."/>
            <person name="Liu B."/>
            <person name="Lagkouvardos I."/>
            <person name="Roy S."/>
            <person name="Zafar N."/>
            <person name="Bertelli C."/>
            <person name="Schilde C."/>
            <person name="Kianianmomeni A."/>
            <person name="Burglin T.R."/>
            <person name="Frech C."/>
            <person name="Turcotte B."/>
            <person name="Kopec K.O."/>
            <person name="Synnott J.M."/>
            <person name="Choo C."/>
            <person name="Paponov I."/>
            <person name="Finkler A."/>
            <person name="Soon Heng Tan C."/>
            <person name="Hutchins A.P."/>
            <person name="Weinmeier T."/>
            <person name="Rattei T."/>
            <person name="Chu J.S."/>
            <person name="Gimenez G."/>
            <person name="Irimia M."/>
            <person name="Rigden D.J."/>
            <person name="Fitzpatrick D.A."/>
            <person name="Lorenzo-Morales J."/>
            <person name="Bateman A."/>
            <person name="Chiu C.H."/>
            <person name="Tang P."/>
            <person name="Hegemann P."/>
            <person name="Fromm H."/>
            <person name="Raoult D."/>
            <person name="Greub G."/>
            <person name="Miranda-Saavedra D."/>
            <person name="Chen N."/>
            <person name="Nash P."/>
            <person name="Ginger M.L."/>
            <person name="Horn M."/>
            <person name="Schaap P."/>
            <person name="Caler L."/>
            <person name="Loftus B."/>
        </authorList>
    </citation>
    <scope>NUCLEOTIDE SEQUENCE [LARGE SCALE GENOMIC DNA]</scope>
    <source>
        <strain evidence="6 7">Neff</strain>
    </source>
</reference>
<keyword evidence="2" id="KW-0547">Nucleotide-binding</keyword>
<dbReference type="STRING" id="1257118.L8HB32"/>
<feature type="compositionally biased region" description="Basic and acidic residues" evidence="4">
    <location>
        <begin position="587"/>
        <end position="602"/>
    </location>
</feature>
<proteinExistence type="inferred from homology"/>
<feature type="compositionally biased region" description="Low complexity" evidence="4">
    <location>
        <begin position="604"/>
        <end position="653"/>
    </location>
</feature>
<dbReference type="EMBL" id="KB007885">
    <property type="protein sequence ID" value="ELR22420.1"/>
    <property type="molecule type" value="Genomic_DNA"/>
</dbReference>
<protein>
    <submittedName>
        <fullName evidence="6">Kinesin motor domain containing protein</fullName>
    </submittedName>
</protein>
<keyword evidence="7" id="KW-1185">Reference proteome</keyword>
<feature type="compositionally biased region" description="Low complexity" evidence="4">
    <location>
        <begin position="792"/>
        <end position="810"/>
    </location>
</feature>
<dbReference type="OrthoDB" id="3176171at2759"/>
<dbReference type="OMA" id="MECLVEF"/>
<evidence type="ECO:0000256" key="4">
    <source>
        <dbReference type="SAM" id="MobiDB-lite"/>
    </source>
</evidence>
<comment type="similarity">
    <text evidence="2">Belongs to the TRAFAC class myosin-kinesin ATPase superfamily. Kinesin family.</text>
</comment>
<evidence type="ECO:0000256" key="2">
    <source>
        <dbReference type="PROSITE-ProRule" id="PRU00283"/>
    </source>
</evidence>
<feature type="coiled-coil region" evidence="3">
    <location>
        <begin position="289"/>
        <end position="344"/>
    </location>
</feature>
<gene>
    <name evidence="6" type="ORF">ACA1_255190</name>
</gene>
<dbReference type="PRINTS" id="PR00380">
    <property type="entry name" value="KINESINHEAVY"/>
</dbReference>
<feature type="compositionally biased region" description="Low complexity" evidence="4">
    <location>
        <begin position="737"/>
        <end position="751"/>
    </location>
</feature>
<accession>L8HB32</accession>
<dbReference type="AlphaFoldDB" id="L8HB32"/>
<evidence type="ECO:0000256" key="1">
    <source>
        <dbReference type="ARBA" id="ARBA00022448"/>
    </source>
</evidence>
<dbReference type="InterPro" id="IPR036961">
    <property type="entry name" value="Kinesin_motor_dom_sf"/>
</dbReference>
<dbReference type="KEGG" id="acan:ACA1_255190"/>
<keyword evidence="3" id="KW-0175">Coiled coil</keyword>
<dbReference type="PROSITE" id="PS50067">
    <property type="entry name" value="KINESIN_MOTOR_2"/>
    <property type="match status" value="1"/>
</dbReference>
<dbReference type="SMART" id="SM00129">
    <property type="entry name" value="KISc"/>
    <property type="match status" value="1"/>
</dbReference>
<evidence type="ECO:0000313" key="6">
    <source>
        <dbReference type="EMBL" id="ELR22420.1"/>
    </source>
</evidence>
<dbReference type="GO" id="GO:0008017">
    <property type="term" value="F:microtubule binding"/>
    <property type="evidence" value="ECO:0007669"/>
    <property type="project" value="InterPro"/>
</dbReference>
<dbReference type="Proteomes" id="UP000011083">
    <property type="component" value="Unassembled WGS sequence"/>
</dbReference>
<evidence type="ECO:0000259" key="5">
    <source>
        <dbReference type="PROSITE" id="PS50067"/>
    </source>
</evidence>
<feature type="region of interest" description="Disordered" evidence="4">
    <location>
        <begin position="1"/>
        <end position="25"/>
    </location>
</feature>
<dbReference type="InterPro" id="IPR027640">
    <property type="entry name" value="Kinesin-like_fam"/>
</dbReference>
<keyword evidence="2" id="KW-0505">Motor protein</keyword>
<dbReference type="Pfam" id="PF00225">
    <property type="entry name" value="Kinesin"/>
    <property type="match status" value="1"/>
</dbReference>
<dbReference type="GeneID" id="14923356"/>
<dbReference type="Gene3D" id="3.40.850.10">
    <property type="entry name" value="Kinesin motor domain"/>
    <property type="match status" value="1"/>
</dbReference>
<organism evidence="6 7">
    <name type="scientific">Acanthamoeba castellanii (strain ATCC 30010 / Neff)</name>
    <dbReference type="NCBI Taxonomy" id="1257118"/>
    <lineage>
        <taxon>Eukaryota</taxon>
        <taxon>Amoebozoa</taxon>
        <taxon>Discosea</taxon>
        <taxon>Longamoebia</taxon>
        <taxon>Centramoebida</taxon>
        <taxon>Acanthamoebidae</taxon>
        <taxon>Acanthamoeba</taxon>
    </lineage>
</organism>
<dbReference type="GO" id="GO:0005875">
    <property type="term" value="C:microtubule associated complex"/>
    <property type="evidence" value="ECO:0007669"/>
    <property type="project" value="TreeGrafter"/>
</dbReference>